<dbReference type="AlphaFoldDB" id="A0A7H0VJQ0"/>
<name>A0A7H0VJQ0_9FLAO</name>
<dbReference type="EMBL" id="CP060139">
    <property type="protein sequence ID" value="QNR25948.1"/>
    <property type="molecule type" value="Genomic_DNA"/>
</dbReference>
<accession>A0A7H0VJQ0</accession>
<dbReference type="Proteomes" id="UP000516305">
    <property type="component" value="Chromosome"/>
</dbReference>
<evidence type="ECO:0000256" key="1">
    <source>
        <dbReference type="SAM" id="MobiDB-lite"/>
    </source>
</evidence>
<evidence type="ECO:0000313" key="4">
    <source>
        <dbReference type="Proteomes" id="UP000516305"/>
    </source>
</evidence>
<evidence type="ECO:0008006" key="5">
    <source>
        <dbReference type="Google" id="ProtNLM"/>
    </source>
</evidence>
<keyword evidence="2" id="KW-0812">Transmembrane</keyword>
<keyword evidence="2" id="KW-1133">Transmembrane helix</keyword>
<dbReference type="KEGG" id="chyd:H4K34_08915"/>
<feature type="compositionally biased region" description="Basic and acidic residues" evidence="1">
    <location>
        <begin position="84"/>
        <end position="100"/>
    </location>
</feature>
<feature type="transmembrane region" description="Helical" evidence="2">
    <location>
        <begin position="46"/>
        <end position="63"/>
    </location>
</feature>
<feature type="region of interest" description="Disordered" evidence="1">
    <location>
        <begin position="77"/>
        <end position="148"/>
    </location>
</feature>
<feature type="compositionally biased region" description="Polar residues" evidence="1">
    <location>
        <begin position="108"/>
        <end position="126"/>
    </location>
</feature>
<reference evidence="3 4" key="1">
    <citation type="submission" date="2020-08" db="EMBL/GenBank/DDBJ databases">
        <title>Croceimicrobium hydrocarbonivorans gen. nov., sp. nov., a novel marine bacterium isolated from a bacterial consortium that degrades polyethylene terephthalate.</title>
        <authorList>
            <person name="Liu R."/>
        </authorList>
    </citation>
    <scope>NUCLEOTIDE SEQUENCE [LARGE SCALE GENOMIC DNA]</scope>
    <source>
        <strain evidence="3 4">A20-9</strain>
    </source>
</reference>
<sequence length="479" mass="54921">MKKQLRHIEDFVRSKLGLLDGDSQTDWLDFERKLRRATRIRQMKRVAGMVSVLLLLGFSQTFISGDWPLRRNQEQAFDAPVQETKSKPATRMEQESESTKSLEVLRTPASNNQVVDLDQNSTSEQSPKLEAPPKILSQNNPKGPAQAQGPLLAMADATEVATTDNTDDEVLEEWSLQEIISRPEHQAKIKNLPAGSILKDGEKIGEGPFPFDYELPKMTLNENDIKARRPGFKPTIQTRTGPYISPLQEKRPWSYSLNIYPNFAFREFKIDPLKRSLLHSDFIDAMQASETSGVNINIGLEISKRIGPITYLNSGIEYINNSYNAEFDFVNFRHANFDEDGEIINYTLLKDPQRIAFSDLNSFHFLNFPLNISYQPWASDHLRINLEFGFSLLYFLEAQGSTIDYRTLELIDLEDRSYRKYMASSSLKLGVQYYLSPNMNIGLEPTLMYFTNSIYTEDYPFEVIPYSMGLNLNLQMKLQ</sequence>
<evidence type="ECO:0000313" key="3">
    <source>
        <dbReference type="EMBL" id="QNR25948.1"/>
    </source>
</evidence>
<evidence type="ECO:0000256" key="2">
    <source>
        <dbReference type="SAM" id="Phobius"/>
    </source>
</evidence>
<dbReference type="RefSeq" id="WP_210760475.1">
    <property type="nucleotide sequence ID" value="NZ_CP060139.1"/>
</dbReference>
<gene>
    <name evidence="3" type="ORF">H4K34_08915</name>
</gene>
<organism evidence="3 4">
    <name type="scientific">Croceimicrobium hydrocarbonivorans</name>
    <dbReference type="NCBI Taxonomy" id="2761580"/>
    <lineage>
        <taxon>Bacteria</taxon>
        <taxon>Pseudomonadati</taxon>
        <taxon>Bacteroidota</taxon>
        <taxon>Flavobacteriia</taxon>
        <taxon>Flavobacteriales</taxon>
        <taxon>Owenweeksiaceae</taxon>
        <taxon>Croceimicrobium</taxon>
    </lineage>
</organism>
<keyword evidence="2" id="KW-0472">Membrane</keyword>
<protein>
    <recommendedName>
        <fullName evidence="5">Outer membrane protein beta-barrel domain-containing protein</fullName>
    </recommendedName>
</protein>
<proteinExistence type="predicted"/>
<keyword evidence="4" id="KW-1185">Reference proteome</keyword>